<evidence type="ECO:0000313" key="3">
    <source>
        <dbReference type="Proteomes" id="UP000248553"/>
    </source>
</evidence>
<name>A0A328BS13_9BACT</name>
<comment type="caution">
    <text evidence="2">The sequence shown here is derived from an EMBL/GenBank/DDBJ whole genome shotgun (WGS) entry which is preliminary data.</text>
</comment>
<sequence length="403" mass="43352">MNHLLDTLSLPPPADAELAAAVHRQYTLKPGVHDTRIQVAVVRGIVRLTGFTDNLLSLERAEELARAVGGVRGVVNELQMRTADLPDELLQQRAAALLAAECGPHPAVQLAVQHATATLSGVVDSWVVKQWLLRVVKQVVGIWHVQDRLTCTAAQGISDADLSLYLDEQLTWDAYLRADGVDVQVQRGRVRLRGAVDSDCTRSRLVATAWAAGATAVDAGQLAVGVWARPAAQPRAPRLRVPDGDSAQAIHDAWQLDERLGTDLPAVEVVNGVATLNGAVSTVRARQAAEQDARNATGIWHVNNHLRVWPRRLPDDAELLHSLHRAQAHDAYVQALPVNWAVEHGRAILHGTVPGHFEKARLQELAVGTAGVLSVVNALLVQAHTSRPPRPAAAADVPPPLVA</sequence>
<dbReference type="Gene3D" id="3.30.1340.30">
    <property type="match status" value="1"/>
</dbReference>
<dbReference type="Pfam" id="PF04972">
    <property type="entry name" value="BON"/>
    <property type="match status" value="5"/>
</dbReference>
<reference evidence="3" key="1">
    <citation type="submission" date="2018-05" db="EMBL/GenBank/DDBJ databases">
        <authorList>
            <person name="Nie L."/>
        </authorList>
    </citation>
    <scope>NUCLEOTIDE SEQUENCE [LARGE SCALE GENOMIC DNA]</scope>
    <source>
        <strain evidence="3">NL</strain>
    </source>
</reference>
<protein>
    <recommendedName>
        <fullName evidence="1">BON domain-containing protein</fullName>
    </recommendedName>
</protein>
<feature type="domain" description="BON" evidence="1">
    <location>
        <begin position="315"/>
        <end position="383"/>
    </location>
</feature>
<dbReference type="InterPro" id="IPR007055">
    <property type="entry name" value="BON_dom"/>
</dbReference>
<dbReference type="InterPro" id="IPR014004">
    <property type="entry name" value="Transpt-assoc_nodulatn_dom_bac"/>
</dbReference>
<dbReference type="PANTHER" id="PTHR34606:SF15">
    <property type="entry name" value="BON DOMAIN-CONTAINING PROTEIN"/>
    <property type="match status" value="1"/>
</dbReference>
<dbReference type="Proteomes" id="UP000248553">
    <property type="component" value="Unassembled WGS sequence"/>
</dbReference>
<dbReference type="SMART" id="SM00749">
    <property type="entry name" value="BON"/>
    <property type="match status" value="4"/>
</dbReference>
<dbReference type="Gene3D" id="3.40.1520.20">
    <property type="match status" value="1"/>
</dbReference>
<feature type="domain" description="BON" evidence="1">
    <location>
        <begin position="242"/>
        <end position="310"/>
    </location>
</feature>
<evidence type="ECO:0000259" key="1">
    <source>
        <dbReference type="PROSITE" id="PS50914"/>
    </source>
</evidence>
<dbReference type="EMBL" id="QHKM01000001">
    <property type="protein sequence ID" value="RAK69495.1"/>
    <property type="molecule type" value="Genomic_DNA"/>
</dbReference>
<accession>A0A328BS13</accession>
<dbReference type="AlphaFoldDB" id="A0A328BS13"/>
<gene>
    <name evidence="2" type="ORF">DLM85_01125</name>
</gene>
<evidence type="ECO:0000313" key="2">
    <source>
        <dbReference type="EMBL" id="RAK69495.1"/>
    </source>
</evidence>
<dbReference type="PANTHER" id="PTHR34606">
    <property type="entry name" value="BON DOMAIN-CONTAINING PROTEIN"/>
    <property type="match status" value="1"/>
</dbReference>
<organism evidence="2 3">
    <name type="scientific">Hymenobacter edaphi</name>
    <dbReference type="NCBI Taxonomy" id="2211146"/>
    <lineage>
        <taxon>Bacteria</taxon>
        <taxon>Pseudomonadati</taxon>
        <taxon>Bacteroidota</taxon>
        <taxon>Cytophagia</taxon>
        <taxon>Cytophagales</taxon>
        <taxon>Hymenobacteraceae</taxon>
        <taxon>Hymenobacter</taxon>
    </lineage>
</organism>
<keyword evidence="3" id="KW-1185">Reference proteome</keyword>
<dbReference type="OrthoDB" id="870892at2"/>
<proteinExistence type="predicted"/>
<dbReference type="RefSeq" id="WP_111476231.1">
    <property type="nucleotide sequence ID" value="NZ_QHKM01000001.1"/>
</dbReference>
<dbReference type="PROSITE" id="PS50914">
    <property type="entry name" value="BON"/>
    <property type="match status" value="3"/>
</dbReference>
<feature type="domain" description="BON" evidence="1">
    <location>
        <begin position="14"/>
        <end position="82"/>
    </location>
</feature>
<dbReference type="InterPro" id="IPR051686">
    <property type="entry name" value="Lipoprotein_DolP"/>
</dbReference>